<accession>A0A433N678</accession>
<dbReference type="STRING" id="211165.GCA_000317285_01783"/>
<reference evidence="1 2" key="1">
    <citation type="journal article" date="2019" name="Genome Biol. Evol.">
        <title>Day and night: Metabolic profiles and evolutionary relationships of six axenic non-marine cyanobacteria.</title>
        <authorList>
            <person name="Will S.E."/>
            <person name="Henke P."/>
            <person name="Boedeker C."/>
            <person name="Huang S."/>
            <person name="Brinkmann H."/>
            <person name="Rohde M."/>
            <person name="Jarek M."/>
            <person name="Friedl T."/>
            <person name="Seufert S."/>
            <person name="Schumacher M."/>
            <person name="Overmann J."/>
            <person name="Neumann-Schaal M."/>
            <person name="Petersen J."/>
        </authorList>
    </citation>
    <scope>NUCLEOTIDE SEQUENCE [LARGE SCALE GENOMIC DNA]</scope>
    <source>
        <strain evidence="1 2">PCC 6912</strain>
    </source>
</reference>
<dbReference type="AlphaFoldDB" id="A0A433N678"/>
<sequence length="73" mass="8500">MNIITKTYELFKDGACIKRQFMDYDVFVEYLDFGDGNLLPVEGETLVQIREEFPDPGIKYTNPDYEPYTPPTP</sequence>
<dbReference type="Proteomes" id="UP000268857">
    <property type="component" value="Unassembled WGS sequence"/>
</dbReference>
<evidence type="ECO:0000313" key="2">
    <source>
        <dbReference type="Proteomes" id="UP000268857"/>
    </source>
</evidence>
<organism evidence="1 2">
    <name type="scientific">Chlorogloeopsis fritschii PCC 6912</name>
    <dbReference type="NCBI Taxonomy" id="211165"/>
    <lineage>
        <taxon>Bacteria</taxon>
        <taxon>Bacillati</taxon>
        <taxon>Cyanobacteriota</taxon>
        <taxon>Cyanophyceae</taxon>
        <taxon>Nostocales</taxon>
        <taxon>Chlorogloeopsidaceae</taxon>
        <taxon>Chlorogloeopsis</taxon>
    </lineage>
</organism>
<name>A0A433N678_CHLFR</name>
<dbReference type="EMBL" id="RSCJ01000018">
    <property type="protein sequence ID" value="RUR76989.1"/>
    <property type="molecule type" value="Genomic_DNA"/>
</dbReference>
<protein>
    <submittedName>
        <fullName evidence="1">Uncharacterized protein</fullName>
    </submittedName>
</protein>
<evidence type="ECO:0000313" key="1">
    <source>
        <dbReference type="EMBL" id="RUR76989.1"/>
    </source>
</evidence>
<gene>
    <name evidence="1" type="ORF">PCC6912_39480</name>
</gene>
<proteinExistence type="predicted"/>
<dbReference type="RefSeq" id="WP_016879435.1">
    <property type="nucleotide sequence ID" value="NZ_AJLN01000059.1"/>
</dbReference>
<comment type="caution">
    <text evidence="1">The sequence shown here is derived from an EMBL/GenBank/DDBJ whole genome shotgun (WGS) entry which is preliminary data.</text>
</comment>
<keyword evidence="2" id="KW-1185">Reference proteome</keyword>